<feature type="compositionally biased region" description="Polar residues" evidence="1">
    <location>
        <begin position="248"/>
        <end position="261"/>
    </location>
</feature>
<organism evidence="3 4">
    <name type="scientific">Phlyctema vagabunda</name>
    <dbReference type="NCBI Taxonomy" id="108571"/>
    <lineage>
        <taxon>Eukaryota</taxon>
        <taxon>Fungi</taxon>
        <taxon>Dikarya</taxon>
        <taxon>Ascomycota</taxon>
        <taxon>Pezizomycotina</taxon>
        <taxon>Leotiomycetes</taxon>
        <taxon>Helotiales</taxon>
        <taxon>Dermateaceae</taxon>
        <taxon>Phlyctema</taxon>
    </lineage>
</organism>
<evidence type="ECO:0000313" key="4">
    <source>
        <dbReference type="Proteomes" id="UP001629113"/>
    </source>
</evidence>
<dbReference type="Proteomes" id="UP001629113">
    <property type="component" value="Unassembled WGS sequence"/>
</dbReference>
<dbReference type="Gene3D" id="1.25.10.10">
    <property type="entry name" value="Leucine-rich Repeat Variant"/>
    <property type="match status" value="1"/>
</dbReference>
<dbReference type="InterPro" id="IPR011989">
    <property type="entry name" value="ARM-like"/>
</dbReference>
<feature type="region of interest" description="Disordered" evidence="1">
    <location>
        <begin position="381"/>
        <end position="458"/>
    </location>
</feature>
<dbReference type="InterPro" id="IPR010473">
    <property type="entry name" value="GTPase-bd"/>
</dbReference>
<dbReference type="SUPFAM" id="SSF48371">
    <property type="entry name" value="ARM repeat"/>
    <property type="match status" value="1"/>
</dbReference>
<evidence type="ECO:0000313" key="3">
    <source>
        <dbReference type="EMBL" id="KAL3423643.1"/>
    </source>
</evidence>
<dbReference type="SMART" id="SM01140">
    <property type="entry name" value="Drf_GBD"/>
    <property type="match status" value="1"/>
</dbReference>
<feature type="region of interest" description="Disordered" evidence="1">
    <location>
        <begin position="239"/>
        <end position="299"/>
    </location>
</feature>
<feature type="region of interest" description="Disordered" evidence="1">
    <location>
        <begin position="795"/>
        <end position="820"/>
    </location>
</feature>
<reference evidence="3 4" key="1">
    <citation type="submission" date="2024-06" db="EMBL/GenBank/DDBJ databases">
        <title>Complete genome of Phlyctema vagabunda strain 19-DSS-EL-015.</title>
        <authorList>
            <person name="Fiorenzani C."/>
        </authorList>
    </citation>
    <scope>NUCLEOTIDE SEQUENCE [LARGE SCALE GENOMIC DNA]</scope>
    <source>
        <strain evidence="3 4">19-DSS-EL-015</strain>
    </source>
</reference>
<feature type="compositionally biased region" description="Basic and acidic residues" evidence="1">
    <location>
        <begin position="262"/>
        <end position="276"/>
    </location>
</feature>
<feature type="compositionally biased region" description="Basic and acidic residues" evidence="1">
    <location>
        <begin position="90"/>
        <end position="105"/>
    </location>
</feature>
<feature type="region of interest" description="Disordered" evidence="1">
    <location>
        <begin position="1"/>
        <end position="190"/>
    </location>
</feature>
<evidence type="ECO:0000259" key="2">
    <source>
        <dbReference type="SMART" id="SM01140"/>
    </source>
</evidence>
<feature type="compositionally biased region" description="Polar residues" evidence="1">
    <location>
        <begin position="74"/>
        <end position="84"/>
    </location>
</feature>
<name>A0ABR4PJZ4_9HELO</name>
<feature type="compositionally biased region" description="Basic and acidic residues" evidence="1">
    <location>
        <begin position="153"/>
        <end position="171"/>
    </location>
</feature>
<feature type="compositionally biased region" description="Polar residues" evidence="1">
    <location>
        <begin position="33"/>
        <end position="49"/>
    </location>
</feature>
<dbReference type="EMBL" id="JBFCZG010000004">
    <property type="protein sequence ID" value="KAL3423643.1"/>
    <property type="molecule type" value="Genomic_DNA"/>
</dbReference>
<feature type="domain" description="Formin GTPase-binding" evidence="2">
    <location>
        <begin position="330"/>
        <end position="607"/>
    </location>
</feature>
<keyword evidence="4" id="KW-1185">Reference proteome</keyword>
<dbReference type="Pfam" id="PF06371">
    <property type="entry name" value="Drf_GBD"/>
    <property type="match status" value="1"/>
</dbReference>
<proteinExistence type="predicted"/>
<dbReference type="InterPro" id="IPR016024">
    <property type="entry name" value="ARM-type_fold"/>
</dbReference>
<protein>
    <submittedName>
        <fullName evidence="3">GTPase-binding protein rid1</fullName>
    </submittedName>
</protein>
<feature type="compositionally biased region" description="Polar residues" evidence="1">
    <location>
        <begin position="1"/>
        <end position="10"/>
    </location>
</feature>
<evidence type="ECO:0000256" key="1">
    <source>
        <dbReference type="SAM" id="MobiDB-lite"/>
    </source>
</evidence>
<feature type="compositionally biased region" description="Basic and acidic residues" evidence="1">
    <location>
        <begin position="795"/>
        <end position="806"/>
    </location>
</feature>
<gene>
    <name evidence="3" type="ORF">PVAG01_05390</name>
</gene>
<sequence>MASMQSSSSGEDGRHHKRTKSSVLRSFIHKRTPSNGGTLSPVKTDSYPTSPLFAPDGPMVFSSTDNPHARALSEVSQNQQGSQPPVSPRKSREIRRPIPGEEGIKSLRKKTMSSISLKSLAGGGGGDKEAKPKKTKSSTNLASLLSRPKSSKCLRDRAAEEQDRTTRDKENQTPPSSTSGGVDARPPPIYAQFSSQAFAVQPLGGKFLEDRIDQYTPEGYVIGGQGENEQVQEATLSIKSRHELPQRPKSTYLPSSFSVQDIQRRSSGENARHSADDAQQTPVRGRPNFERKITSPTTKGEMTVAKRGARVMAAMTAFGSKPKAPEFKAEPSLEDKDIDREFEAMLDRRNIPENQRGKMRSLALSMKKDFVRQDWAEIAAAKNGRPGTNGSDSSADAIGGTEEIPDVKSKRPRSRTFTISRKSSKEASVSPKKPRPLSTVSKHSRNKSNDSTTSGGMSFTSAGAAVASTLIAKAKGQLPDDFVSYLRKVQKPELIEVGRLHKLRLLLRNETVAWTDEFIGQGGMEEIVGLLHRTMEVEWREEHEDLLLHEVLLCLKALCTTALALQHLNVIQSTLFPALLHMLFDEEKKGPSEFTTRNIISSLLFTYMKTAPLPERTARARTLLSYLRDPEPKEEERPIPFVLEMRHPRPYRVWGKEVVNVTKEVFWIFLHNHNVISQPPNKPEGYEPDDMGYQYMVEHFPQELPPVPAAPYVGGVEWDATNYLASHLEILNSIIVSLPTRNERNVLREELRVSGWEKCMGGTLRLCKEKFYGGVHAGLRCWVAAAKEDGWDTKDVRCGPPIEHRSPVRSSSPSKKPVEAPPKLALDFKFEEKKEKVVVDAWL</sequence>
<accession>A0ABR4PJZ4</accession>
<feature type="compositionally biased region" description="Polar residues" evidence="1">
    <location>
        <begin position="449"/>
        <end position="458"/>
    </location>
</feature>
<comment type="caution">
    <text evidence="3">The sequence shown here is derived from an EMBL/GenBank/DDBJ whole genome shotgun (WGS) entry which is preliminary data.</text>
</comment>